<dbReference type="PANTHER" id="PTHR30399:SF1">
    <property type="entry name" value="UTP PYROPHOSPHATASE"/>
    <property type="match status" value="1"/>
</dbReference>
<gene>
    <name evidence="2" type="ORF">COA71_00065</name>
</gene>
<dbReference type="GO" id="GO:0016787">
    <property type="term" value="F:hydrolase activity"/>
    <property type="evidence" value="ECO:0007669"/>
    <property type="project" value="UniProtKB-KW"/>
</dbReference>
<dbReference type="InterPro" id="IPR002725">
    <property type="entry name" value="YgjP-like_metallopeptidase"/>
</dbReference>
<dbReference type="InterPro" id="IPR053136">
    <property type="entry name" value="UTP_pyrophosphatase-like"/>
</dbReference>
<name>A0A2A5CII5_9GAMM</name>
<protein>
    <submittedName>
        <fullName evidence="2">Metal-dependent hydrolase</fullName>
    </submittedName>
</protein>
<dbReference type="PANTHER" id="PTHR30399">
    <property type="entry name" value="UNCHARACTERIZED PROTEIN YGJP"/>
    <property type="match status" value="1"/>
</dbReference>
<organism evidence="2 3">
    <name type="scientific">SAR86 cluster bacterium</name>
    <dbReference type="NCBI Taxonomy" id="2030880"/>
    <lineage>
        <taxon>Bacteria</taxon>
        <taxon>Pseudomonadati</taxon>
        <taxon>Pseudomonadota</taxon>
        <taxon>Gammaproteobacteria</taxon>
        <taxon>SAR86 cluster</taxon>
    </lineage>
</organism>
<proteinExistence type="predicted"/>
<sequence>MSDYKVHYGENSIAFSVMHRKPLKNKVSIHVQPDGRVIIDSPPNTPLQKIKQALLKRARWVSLQITKAENQQRYALPRLYVSGETHWYLGKRYLLKVIPLKYQVPSTKLKRGFLTVIIPEKNKELVQEQLDNWYLNKAQEVFSRKLEAIYLDLTWVKHKPDFQLRAMNKQWGSCSPKGKISLNPLLVKAPSECIDYVILHELCHLKHHNHGEKFYQLLKRKLPQWESIKCRLDGLSEQILNK</sequence>
<dbReference type="Proteomes" id="UP000228987">
    <property type="component" value="Unassembled WGS sequence"/>
</dbReference>
<dbReference type="Pfam" id="PF01863">
    <property type="entry name" value="YgjP-like"/>
    <property type="match status" value="1"/>
</dbReference>
<dbReference type="CDD" id="cd07344">
    <property type="entry name" value="M48_yhfN_like"/>
    <property type="match status" value="1"/>
</dbReference>
<evidence type="ECO:0000313" key="3">
    <source>
        <dbReference type="Proteomes" id="UP000228987"/>
    </source>
</evidence>
<evidence type="ECO:0000313" key="2">
    <source>
        <dbReference type="EMBL" id="PCJ43311.1"/>
    </source>
</evidence>
<evidence type="ECO:0000259" key="1">
    <source>
        <dbReference type="Pfam" id="PF01863"/>
    </source>
</evidence>
<feature type="domain" description="YgjP-like metallopeptidase" evidence="1">
    <location>
        <begin position="26"/>
        <end position="233"/>
    </location>
</feature>
<reference evidence="3" key="1">
    <citation type="submission" date="2017-08" db="EMBL/GenBank/DDBJ databases">
        <title>A dynamic microbial community with high functional redundancy inhabits the cold, oxic subseafloor aquifer.</title>
        <authorList>
            <person name="Tully B.J."/>
            <person name="Wheat C.G."/>
            <person name="Glazer B.T."/>
            <person name="Huber J.A."/>
        </authorList>
    </citation>
    <scope>NUCLEOTIDE SEQUENCE [LARGE SCALE GENOMIC DNA]</scope>
</reference>
<keyword evidence="2" id="KW-0378">Hydrolase</keyword>
<accession>A0A2A5CII5</accession>
<dbReference type="Gene3D" id="3.30.2010.10">
    <property type="entry name" value="Metalloproteases ('zincins'), catalytic domain"/>
    <property type="match status" value="1"/>
</dbReference>
<dbReference type="EMBL" id="NVWI01000001">
    <property type="protein sequence ID" value="PCJ43311.1"/>
    <property type="molecule type" value="Genomic_DNA"/>
</dbReference>
<dbReference type="AlphaFoldDB" id="A0A2A5CII5"/>
<comment type="caution">
    <text evidence="2">The sequence shown here is derived from an EMBL/GenBank/DDBJ whole genome shotgun (WGS) entry which is preliminary data.</text>
</comment>